<sequence length="84" mass="9063">MASEPKLDRDGLLAPYSLALMIAKPGKPHNIRDDLVLPAAAEILETVLHQSACTIVSIIPLGRRTVQGGIDAMARRLKIRHAVS</sequence>
<dbReference type="EMBL" id="KL367563">
    <property type="protein sequence ID" value="KFD64002.1"/>
    <property type="molecule type" value="Genomic_DNA"/>
</dbReference>
<organism evidence="1 3">
    <name type="scientific">Trichuris suis</name>
    <name type="common">pig whipworm</name>
    <dbReference type="NCBI Taxonomy" id="68888"/>
    <lineage>
        <taxon>Eukaryota</taxon>
        <taxon>Metazoa</taxon>
        <taxon>Ecdysozoa</taxon>
        <taxon>Nematoda</taxon>
        <taxon>Enoplea</taxon>
        <taxon>Dorylaimia</taxon>
        <taxon>Trichinellida</taxon>
        <taxon>Trichuridae</taxon>
        <taxon>Trichuris</taxon>
    </lineage>
</organism>
<evidence type="ECO:0000313" key="2">
    <source>
        <dbReference type="EMBL" id="KFD64002.1"/>
    </source>
</evidence>
<evidence type="ECO:0000313" key="3">
    <source>
        <dbReference type="Proteomes" id="UP000030764"/>
    </source>
</evidence>
<evidence type="ECO:0000313" key="1">
    <source>
        <dbReference type="EMBL" id="KFD46329.1"/>
    </source>
</evidence>
<keyword evidence="3" id="KW-1185">Reference proteome</keyword>
<gene>
    <name evidence="1" type="ORF">M513_12807</name>
    <name evidence="2" type="ORF">M514_12807</name>
</gene>
<name>A0A085LMY3_9BILA</name>
<accession>A0A085LMY3</accession>
<reference evidence="1 3" key="1">
    <citation type="journal article" date="2014" name="Nat. Genet.">
        <title>Genome and transcriptome of the porcine whipworm Trichuris suis.</title>
        <authorList>
            <person name="Jex A.R."/>
            <person name="Nejsum P."/>
            <person name="Schwarz E.M."/>
            <person name="Hu L."/>
            <person name="Young N.D."/>
            <person name="Hall R.S."/>
            <person name="Korhonen P.K."/>
            <person name="Liao S."/>
            <person name="Thamsborg S."/>
            <person name="Xia J."/>
            <person name="Xu P."/>
            <person name="Wang S."/>
            <person name="Scheerlinck J.P."/>
            <person name="Hofmann A."/>
            <person name="Sternberg P.W."/>
            <person name="Wang J."/>
            <person name="Gasser R.B."/>
        </authorList>
    </citation>
    <scope>NUCLEOTIDE SEQUENCE [LARGE SCALE GENOMIC DNA]</scope>
    <source>
        <strain evidence="2">DCEP-RM93F</strain>
        <strain evidence="1">DCEP-RM93M</strain>
    </source>
</reference>
<dbReference type="EMBL" id="KL363378">
    <property type="protein sequence ID" value="KFD46329.1"/>
    <property type="molecule type" value="Genomic_DNA"/>
</dbReference>
<dbReference type="Proteomes" id="UP000030764">
    <property type="component" value="Unassembled WGS sequence"/>
</dbReference>
<proteinExistence type="predicted"/>
<dbReference type="Proteomes" id="UP000030758">
    <property type="component" value="Unassembled WGS sequence"/>
</dbReference>
<dbReference type="AlphaFoldDB" id="A0A085LMY3"/>
<protein>
    <submittedName>
        <fullName evidence="1">Uncharacterized protein</fullName>
    </submittedName>
</protein>